<name>A0AAN7Z998_9PEZI</name>
<dbReference type="SMART" id="SM00220">
    <property type="entry name" value="S_TKc"/>
    <property type="match status" value="1"/>
</dbReference>
<dbReference type="Pfam" id="PF00069">
    <property type="entry name" value="Pkinase"/>
    <property type="match status" value="1"/>
</dbReference>
<dbReference type="PANTHER" id="PTHR24359">
    <property type="entry name" value="SERINE/THREONINE-PROTEIN KINASE SBK1"/>
    <property type="match status" value="1"/>
</dbReference>
<gene>
    <name evidence="3" type="ORF">RRF57_006593</name>
</gene>
<dbReference type="GO" id="GO:0005524">
    <property type="term" value="F:ATP binding"/>
    <property type="evidence" value="ECO:0007669"/>
    <property type="project" value="InterPro"/>
</dbReference>
<dbReference type="GO" id="GO:0004674">
    <property type="term" value="F:protein serine/threonine kinase activity"/>
    <property type="evidence" value="ECO:0007669"/>
    <property type="project" value="TreeGrafter"/>
</dbReference>
<reference evidence="3 4" key="1">
    <citation type="submission" date="2023-10" db="EMBL/GenBank/DDBJ databases">
        <title>Draft genome sequence of Xylaria bambusicola isolate GMP-LS, the root and basal stem rot pathogen of sugarcane in Indonesia.</title>
        <authorList>
            <person name="Selvaraj P."/>
            <person name="Muralishankar V."/>
            <person name="Muruganantham S."/>
            <person name="Sp S."/>
            <person name="Haryani S."/>
            <person name="Lau K.J.X."/>
            <person name="Naqvi N.I."/>
        </authorList>
    </citation>
    <scope>NUCLEOTIDE SEQUENCE [LARGE SCALE GENOMIC DNA]</scope>
    <source>
        <strain evidence="3">GMP-LS</strain>
    </source>
</reference>
<dbReference type="Proteomes" id="UP001305414">
    <property type="component" value="Unassembled WGS sequence"/>
</dbReference>
<feature type="compositionally biased region" description="Polar residues" evidence="1">
    <location>
        <begin position="502"/>
        <end position="515"/>
    </location>
</feature>
<evidence type="ECO:0000259" key="2">
    <source>
        <dbReference type="PROSITE" id="PS50011"/>
    </source>
</evidence>
<proteinExistence type="predicted"/>
<dbReference type="InterPro" id="IPR011009">
    <property type="entry name" value="Kinase-like_dom_sf"/>
</dbReference>
<comment type="caution">
    <text evidence="3">The sequence shown here is derived from an EMBL/GenBank/DDBJ whole genome shotgun (WGS) entry which is preliminary data.</text>
</comment>
<organism evidence="3 4">
    <name type="scientific">Xylaria bambusicola</name>
    <dbReference type="NCBI Taxonomy" id="326684"/>
    <lineage>
        <taxon>Eukaryota</taxon>
        <taxon>Fungi</taxon>
        <taxon>Dikarya</taxon>
        <taxon>Ascomycota</taxon>
        <taxon>Pezizomycotina</taxon>
        <taxon>Sordariomycetes</taxon>
        <taxon>Xylariomycetidae</taxon>
        <taxon>Xylariales</taxon>
        <taxon>Xylariaceae</taxon>
        <taxon>Xylaria</taxon>
    </lineage>
</organism>
<dbReference type="SUPFAM" id="SSF56112">
    <property type="entry name" value="Protein kinase-like (PK-like)"/>
    <property type="match status" value="1"/>
</dbReference>
<protein>
    <recommendedName>
        <fullName evidence="2">Protein kinase domain-containing protein</fullName>
    </recommendedName>
</protein>
<dbReference type="PANTHER" id="PTHR24359:SF1">
    <property type="entry name" value="INHIBITOR OF NUCLEAR FACTOR KAPPA-B KINASE EPSILON SUBUNIT HOMOLOG 1-RELATED"/>
    <property type="match status" value="1"/>
</dbReference>
<dbReference type="EMBL" id="JAWHQM010000017">
    <property type="protein sequence ID" value="KAK5630878.1"/>
    <property type="molecule type" value="Genomic_DNA"/>
</dbReference>
<dbReference type="Gene3D" id="1.10.510.10">
    <property type="entry name" value="Transferase(Phosphotransferase) domain 1"/>
    <property type="match status" value="1"/>
</dbReference>
<keyword evidence="4" id="KW-1185">Reference proteome</keyword>
<accession>A0AAN7Z998</accession>
<evidence type="ECO:0000313" key="4">
    <source>
        <dbReference type="Proteomes" id="UP001305414"/>
    </source>
</evidence>
<sequence>MYLEEAKEECPLTKREHIRPDIIRKIITVEAVKGELPTTWGRWLFPCWDWDLEDKVQRTSRVIAIIGLLDRFDLIDTLLMDGLTDDHLPLVKDADNCLRSQCGKNIFKSFNTHRGNKNLAHKFLETQWMVWAPILDFKAGNLTSIPLQPSSTLPFDYERVAETTYSAVYKGTLWQLHHKGLSNNPGDEICIAIKKFKDGPKDAKDRYYHDELKTLKQIQMIEDEHINKALACCDQTRCIFFPWASGGDLWDFWDANGPQELKRTPDVFLWALEQITGLTHALTMIHRAETRHGDLKPSNILHFNDDTTKLGTLKIADFGVSRMHKIETGLRNSPTITKASTFVYEAPEAHDYFKGRESRSRKYDCWSMGCIMLEFVIWLLYDCAAVSSCHDKRDPPDRSYYRLIPGPNPRKQAIEEAVEVHPMVDRAIGEMKHHVWFKNTAMEAITNLVKSDLLKIKAGERLGAGETYITLQTILAEAQKDTSAFSREIDPKLPVPRIFSTPAKQTSTQATYEQH</sequence>
<dbReference type="AlphaFoldDB" id="A0AAN7Z998"/>
<dbReference type="PROSITE" id="PS50011">
    <property type="entry name" value="PROTEIN_KINASE_DOM"/>
    <property type="match status" value="1"/>
</dbReference>
<evidence type="ECO:0000256" key="1">
    <source>
        <dbReference type="SAM" id="MobiDB-lite"/>
    </source>
</evidence>
<dbReference type="InterPro" id="IPR000719">
    <property type="entry name" value="Prot_kinase_dom"/>
</dbReference>
<feature type="domain" description="Protein kinase" evidence="2">
    <location>
        <begin position="154"/>
        <end position="475"/>
    </location>
</feature>
<evidence type="ECO:0000313" key="3">
    <source>
        <dbReference type="EMBL" id="KAK5630878.1"/>
    </source>
</evidence>
<feature type="region of interest" description="Disordered" evidence="1">
    <location>
        <begin position="496"/>
        <end position="515"/>
    </location>
</feature>